<feature type="region of interest" description="Disordered" evidence="7">
    <location>
        <begin position="41"/>
        <end position="77"/>
    </location>
</feature>
<comment type="caution">
    <text evidence="9">The sequence shown here is derived from an EMBL/GenBank/DDBJ whole genome shotgun (WGS) entry which is preliminary data.</text>
</comment>
<dbReference type="Gene3D" id="1.10.720.30">
    <property type="entry name" value="SAP domain"/>
    <property type="match status" value="1"/>
</dbReference>
<keyword evidence="6" id="KW-0943">RNA-mediated gene silencing</keyword>
<accession>A0A8S1ESH6</accession>
<evidence type="ECO:0000256" key="4">
    <source>
        <dbReference type="ARBA" id="ARBA00022801"/>
    </source>
</evidence>
<feature type="domain" description="SAP" evidence="8">
    <location>
        <begin position="95"/>
        <end position="129"/>
    </location>
</feature>
<evidence type="ECO:0000313" key="10">
    <source>
        <dbReference type="Proteomes" id="UP000494206"/>
    </source>
</evidence>
<comment type="subcellular location">
    <subcellularLocation>
        <location evidence="1">Cytoplasm</location>
    </subcellularLocation>
</comment>
<keyword evidence="3" id="KW-0540">Nuclease</keyword>
<evidence type="ECO:0000256" key="5">
    <source>
        <dbReference type="ARBA" id="ARBA00022839"/>
    </source>
</evidence>
<organism evidence="9 10">
    <name type="scientific">Caenorhabditis bovis</name>
    <dbReference type="NCBI Taxonomy" id="2654633"/>
    <lineage>
        <taxon>Eukaryota</taxon>
        <taxon>Metazoa</taxon>
        <taxon>Ecdysozoa</taxon>
        <taxon>Nematoda</taxon>
        <taxon>Chromadorea</taxon>
        <taxon>Rhabditida</taxon>
        <taxon>Rhabditina</taxon>
        <taxon>Rhabditomorpha</taxon>
        <taxon>Rhabditoidea</taxon>
        <taxon>Rhabditidae</taxon>
        <taxon>Peloderinae</taxon>
        <taxon>Caenorhabditis</taxon>
    </lineage>
</organism>
<evidence type="ECO:0000259" key="8">
    <source>
        <dbReference type="PROSITE" id="PS50800"/>
    </source>
</evidence>
<dbReference type="InterPro" id="IPR013520">
    <property type="entry name" value="Ribonucl_H"/>
</dbReference>
<evidence type="ECO:0000256" key="3">
    <source>
        <dbReference type="ARBA" id="ARBA00022722"/>
    </source>
</evidence>
<feature type="compositionally biased region" description="Low complexity" evidence="7">
    <location>
        <begin position="464"/>
        <end position="474"/>
    </location>
</feature>
<dbReference type="GO" id="GO:0003676">
    <property type="term" value="F:nucleic acid binding"/>
    <property type="evidence" value="ECO:0007669"/>
    <property type="project" value="InterPro"/>
</dbReference>
<dbReference type="SMART" id="SM00479">
    <property type="entry name" value="EXOIII"/>
    <property type="match status" value="1"/>
</dbReference>
<dbReference type="CDD" id="cd06133">
    <property type="entry name" value="ERI-1_3'hExo_like"/>
    <property type="match status" value="1"/>
</dbReference>
<dbReference type="InterPro" id="IPR012337">
    <property type="entry name" value="RNaseH-like_sf"/>
</dbReference>
<sequence length="566" mass="66055">MDEFKNASTSIHPTESKRVHSNAAEIEESFRRLLKVSQEAEKFKNVGQHEDNSDDDSNEEDKAIPDENIIEPTSHEEPLKSIASPEYIRKVIREMDIMSAEMLREALAAIKVSTSGTKRQLRKRVAHYYRKENSLLNRKMDFPNSDKTFRHFDYLIAIDFECTCVEVIYDYPHEIIELPAVLINVKDMKIVSTFRTYVRPVRNPILSDFCIAFTKIAQETVDRAPYFREALELLYEWMRKFGLSEKGVRFAFVTDGPHDMWKFMQFQCALSGMKMPHIFRSFINIKKIFKERLHGLVKGNGKSGIENMLEKFDLKFEGNKHSGLDDAKNIAYICLEMMKRRIELRINQKCAYKVNQLDILDDDDDEVADHRSLDISQRDFQLWMRRLPLKLQTVSRREFLNDEYMDCESCDDLTDDQNEVNEFSRKMRYREEIRMRIDTQMEEALQEHKSNKIDDIQELGNGGDSPISDSFSDSDNADDEDEEDFEALLNTRQTQTHCEADMELRSVWSRSDENQNDQALQRADRRLSDSSSSDSTILDSSYAHCRPQTQAAPRNSLASNGYRRGF</sequence>
<dbReference type="GO" id="GO:0000175">
    <property type="term" value="F:3'-5'-RNA exonuclease activity"/>
    <property type="evidence" value="ECO:0007669"/>
    <property type="project" value="InterPro"/>
</dbReference>
<feature type="compositionally biased region" description="Polar residues" evidence="7">
    <location>
        <begin position="1"/>
        <end position="13"/>
    </location>
</feature>
<dbReference type="GO" id="GO:0031047">
    <property type="term" value="P:regulatory ncRNA-mediated gene silencing"/>
    <property type="evidence" value="ECO:0007669"/>
    <property type="project" value="UniProtKB-KW"/>
</dbReference>
<evidence type="ECO:0000256" key="1">
    <source>
        <dbReference type="ARBA" id="ARBA00004496"/>
    </source>
</evidence>
<dbReference type="AlphaFoldDB" id="A0A8S1ESH6"/>
<dbReference type="PANTHER" id="PTHR23044:SF61">
    <property type="entry name" value="3'-5' EXORIBONUCLEASE 1-RELATED"/>
    <property type="match status" value="1"/>
</dbReference>
<feature type="compositionally biased region" description="Basic and acidic residues" evidence="7">
    <location>
        <begin position="41"/>
        <end position="51"/>
    </location>
</feature>
<feature type="compositionally biased region" description="Polar residues" evidence="7">
    <location>
        <begin position="547"/>
        <end position="559"/>
    </location>
</feature>
<feature type="compositionally biased region" description="Low complexity" evidence="7">
    <location>
        <begin position="529"/>
        <end position="541"/>
    </location>
</feature>
<dbReference type="OrthoDB" id="5775694at2759"/>
<name>A0A8S1ESH6_9PELO</name>
<keyword evidence="4" id="KW-0378">Hydrolase</keyword>
<feature type="region of interest" description="Disordered" evidence="7">
    <location>
        <begin position="455"/>
        <end position="483"/>
    </location>
</feature>
<dbReference type="GO" id="GO:0005737">
    <property type="term" value="C:cytoplasm"/>
    <property type="evidence" value="ECO:0007669"/>
    <property type="project" value="UniProtKB-SubCell"/>
</dbReference>
<evidence type="ECO:0000256" key="7">
    <source>
        <dbReference type="SAM" id="MobiDB-lite"/>
    </source>
</evidence>
<dbReference type="PROSITE" id="PS50800">
    <property type="entry name" value="SAP"/>
    <property type="match status" value="1"/>
</dbReference>
<gene>
    <name evidence="9" type="ORF">CBOVIS_LOCUS8661</name>
</gene>
<dbReference type="SUPFAM" id="SSF53098">
    <property type="entry name" value="Ribonuclease H-like"/>
    <property type="match status" value="1"/>
</dbReference>
<dbReference type="InterPro" id="IPR003034">
    <property type="entry name" value="SAP_dom"/>
</dbReference>
<dbReference type="InterPro" id="IPR047201">
    <property type="entry name" value="ERI-1_3'hExo-like"/>
</dbReference>
<dbReference type="SMART" id="SM00513">
    <property type="entry name" value="SAP"/>
    <property type="match status" value="1"/>
</dbReference>
<dbReference type="Proteomes" id="UP000494206">
    <property type="component" value="Unassembled WGS sequence"/>
</dbReference>
<feature type="region of interest" description="Disordered" evidence="7">
    <location>
        <begin position="1"/>
        <end position="23"/>
    </location>
</feature>
<dbReference type="InterPro" id="IPR036361">
    <property type="entry name" value="SAP_dom_sf"/>
</dbReference>
<evidence type="ECO:0000256" key="6">
    <source>
        <dbReference type="ARBA" id="ARBA00023158"/>
    </source>
</evidence>
<keyword evidence="10" id="KW-1185">Reference proteome</keyword>
<proteinExistence type="predicted"/>
<dbReference type="EMBL" id="CADEPM010000005">
    <property type="protein sequence ID" value="CAB3406607.1"/>
    <property type="molecule type" value="Genomic_DNA"/>
</dbReference>
<dbReference type="InterPro" id="IPR036397">
    <property type="entry name" value="RNaseH_sf"/>
</dbReference>
<evidence type="ECO:0000256" key="2">
    <source>
        <dbReference type="ARBA" id="ARBA00022490"/>
    </source>
</evidence>
<dbReference type="InterPro" id="IPR051274">
    <property type="entry name" value="3-5_Exoribonuclease"/>
</dbReference>
<feature type="region of interest" description="Disordered" evidence="7">
    <location>
        <begin position="508"/>
        <end position="566"/>
    </location>
</feature>
<dbReference type="PANTHER" id="PTHR23044">
    <property type="entry name" value="3'-5' EXONUCLEASE ERI1-RELATED"/>
    <property type="match status" value="1"/>
</dbReference>
<keyword evidence="5" id="KW-0269">Exonuclease</keyword>
<protein>
    <recommendedName>
        <fullName evidence="8">SAP domain-containing protein</fullName>
    </recommendedName>
</protein>
<keyword evidence="2" id="KW-0963">Cytoplasm</keyword>
<dbReference type="Gene3D" id="3.30.420.10">
    <property type="entry name" value="Ribonuclease H-like superfamily/Ribonuclease H"/>
    <property type="match status" value="1"/>
</dbReference>
<evidence type="ECO:0000313" key="9">
    <source>
        <dbReference type="EMBL" id="CAB3406607.1"/>
    </source>
</evidence>
<dbReference type="Pfam" id="PF00929">
    <property type="entry name" value="RNase_T"/>
    <property type="match status" value="1"/>
</dbReference>
<reference evidence="9 10" key="1">
    <citation type="submission" date="2020-04" db="EMBL/GenBank/DDBJ databases">
        <authorList>
            <person name="Laetsch R D."/>
            <person name="Stevens L."/>
            <person name="Kumar S."/>
            <person name="Blaxter L. M."/>
        </authorList>
    </citation>
    <scope>NUCLEOTIDE SEQUENCE [LARGE SCALE GENOMIC DNA]</scope>
</reference>